<dbReference type="PANTHER" id="PTHR46033">
    <property type="entry name" value="PROTEIN MAIN-LIKE 2"/>
    <property type="match status" value="1"/>
</dbReference>
<evidence type="ECO:0000259" key="3">
    <source>
        <dbReference type="Pfam" id="PF10536"/>
    </source>
</evidence>
<accession>A0A2N9HRT5</accession>
<sequence length="608" mass="68232">MKWGEWDTFSTSITWYKASDSWFAWVARLAISKLKKWKMLGINEAICTSKYDIPINPSLLISLLSSWSSVTNTFSFPEEYMTPTMADVFALLCLRPMGAFAHNLIVVGKGPDKDILNGMPLNFNDFIKEMKGSTNSLVTYKEECYFYLFLICKEFGVGRLSPIEGLGGYQVHQCWCRGVLSLAGGEAIWTRPIAARSPNLDQEQRLDFSGAGFEHMASYVTPQPLQQISPYGKKVGGDPSSQKFATVEANLLQSAAFKKAKEDLKLHAPNLRLPAFLKQGIRTSTKCKTPKVEEVDPAVSTKGAKPSSKKLVMTMAKNSTAKKPRVVEFKEAKQFVATLKAKTKAEEAERKRLEAKVEERRKAEKAEEERIVEIEKREEEEKEEAERKEKEKKEEVVAGRKKAEQQRAQVVPMEREVAKQSREMAAMPSQKVTQPIIEVETSIEAITPSIEASTPLAQNMLEGLGDIEKLLEDVSLTLQQCQTPTKTSSILTPLEPTRDQLQLVVDQLKELLQKPTGIVLLDASLNLDNIVSNLQIAQEKRSRAISQEADHKQRVSMLQAHQLTLQTKASELKSIGQKVKSLEAELQIWKSKCTQKCLELQTIHAESQ</sequence>
<feature type="compositionally biased region" description="Basic and acidic residues" evidence="2">
    <location>
        <begin position="376"/>
        <end position="405"/>
    </location>
</feature>
<reference evidence="4" key="1">
    <citation type="submission" date="2018-02" db="EMBL/GenBank/DDBJ databases">
        <authorList>
            <person name="Cohen D.B."/>
            <person name="Kent A.D."/>
        </authorList>
    </citation>
    <scope>NUCLEOTIDE SEQUENCE</scope>
</reference>
<dbReference type="InterPro" id="IPR019557">
    <property type="entry name" value="AminoTfrase-like_pln_mobile"/>
</dbReference>
<evidence type="ECO:0000256" key="1">
    <source>
        <dbReference type="SAM" id="Coils"/>
    </source>
</evidence>
<dbReference type="Pfam" id="PF10536">
    <property type="entry name" value="PMD"/>
    <property type="match status" value="1"/>
</dbReference>
<organism evidence="4">
    <name type="scientific">Fagus sylvatica</name>
    <name type="common">Beechnut</name>
    <dbReference type="NCBI Taxonomy" id="28930"/>
    <lineage>
        <taxon>Eukaryota</taxon>
        <taxon>Viridiplantae</taxon>
        <taxon>Streptophyta</taxon>
        <taxon>Embryophyta</taxon>
        <taxon>Tracheophyta</taxon>
        <taxon>Spermatophyta</taxon>
        <taxon>Magnoliopsida</taxon>
        <taxon>eudicotyledons</taxon>
        <taxon>Gunneridae</taxon>
        <taxon>Pentapetalae</taxon>
        <taxon>rosids</taxon>
        <taxon>fabids</taxon>
        <taxon>Fagales</taxon>
        <taxon>Fagaceae</taxon>
        <taxon>Fagus</taxon>
    </lineage>
</organism>
<keyword evidence="1" id="KW-0175">Coiled coil</keyword>
<dbReference type="EMBL" id="OIVN01003914">
    <property type="protein sequence ID" value="SPD14361.1"/>
    <property type="molecule type" value="Genomic_DNA"/>
</dbReference>
<feature type="region of interest" description="Disordered" evidence="2">
    <location>
        <begin position="376"/>
        <end position="414"/>
    </location>
</feature>
<gene>
    <name evidence="4" type="ORF">FSB_LOCUS42243</name>
</gene>
<dbReference type="GO" id="GO:0010073">
    <property type="term" value="P:meristem maintenance"/>
    <property type="evidence" value="ECO:0007669"/>
    <property type="project" value="InterPro"/>
</dbReference>
<dbReference type="AlphaFoldDB" id="A0A2N9HRT5"/>
<evidence type="ECO:0000313" key="4">
    <source>
        <dbReference type="EMBL" id="SPD14361.1"/>
    </source>
</evidence>
<protein>
    <recommendedName>
        <fullName evidence="3">Aminotransferase-like plant mobile domain-containing protein</fullName>
    </recommendedName>
</protein>
<dbReference type="PANTHER" id="PTHR46033:SF67">
    <property type="entry name" value="AMINOTRANSFERASE-LIKE, PLANT MOBILE DOMAIN FAMILY PROTEIN"/>
    <property type="match status" value="1"/>
</dbReference>
<feature type="coiled-coil region" evidence="1">
    <location>
        <begin position="565"/>
        <end position="592"/>
    </location>
</feature>
<name>A0A2N9HRT5_FAGSY</name>
<proteinExistence type="predicted"/>
<dbReference type="InterPro" id="IPR044824">
    <property type="entry name" value="MAIN-like"/>
</dbReference>
<feature type="domain" description="Aminotransferase-like plant mobile" evidence="3">
    <location>
        <begin position="41"/>
        <end position="99"/>
    </location>
</feature>
<evidence type="ECO:0000256" key="2">
    <source>
        <dbReference type="SAM" id="MobiDB-lite"/>
    </source>
</evidence>